<keyword evidence="4 6" id="KW-1133">Transmembrane helix</keyword>
<gene>
    <name evidence="8" type="ORF">J2Z17_000962</name>
</gene>
<dbReference type="EMBL" id="JAGGJU010000002">
    <property type="protein sequence ID" value="MBP1849541.1"/>
    <property type="molecule type" value="Genomic_DNA"/>
</dbReference>
<keyword evidence="6" id="KW-0732">Signal</keyword>
<comment type="similarity">
    <text evidence="6">Belongs to the AcsB/BcsB family.</text>
</comment>
<evidence type="ECO:0000313" key="8">
    <source>
        <dbReference type="EMBL" id="MBP1849541.1"/>
    </source>
</evidence>
<evidence type="ECO:0000256" key="2">
    <source>
        <dbReference type="ARBA" id="ARBA00022475"/>
    </source>
</evidence>
<dbReference type="Proteomes" id="UP000759443">
    <property type="component" value="Unassembled WGS sequence"/>
</dbReference>
<comment type="function">
    <text evidence="6">Binds the cellulose synthase activator, bis-(3'-5') cyclic diguanylic acid (c-di-GMP).</text>
</comment>
<keyword evidence="5 6" id="KW-0472">Membrane</keyword>
<evidence type="ECO:0000313" key="9">
    <source>
        <dbReference type="Proteomes" id="UP000759443"/>
    </source>
</evidence>
<evidence type="ECO:0000256" key="3">
    <source>
        <dbReference type="ARBA" id="ARBA00022692"/>
    </source>
</evidence>
<feature type="chain" id="PRO_5045001611" description="Cyclic di-GMP-binding protein" evidence="6">
    <location>
        <begin position="25"/>
        <end position="780"/>
    </location>
</feature>
<evidence type="ECO:0000256" key="6">
    <source>
        <dbReference type="RuleBase" id="RU365021"/>
    </source>
</evidence>
<dbReference type="InterPro" id="IPR018513">
    <property type="entry name" value="Cell_synthase_bac"/>
</dbReference>
<keyword evidence="6" id="KW-0997">Cell inner membrane</keyword>
<sequence length="780" mass="83808">MKPLRLPIAMALAIFTLLAQQAFAQPAPFDMSPEKPADAADMPDLVLPPGTPGDAQQVPRPPVAAKAYRRFVIPDKDLVLSGEYDRRSWSVYLTEGEAQVPATLSFSYQNAVVVAPEASHLNVVVNGRVLSEEPIASSDGQRDMSLKIPAGLLQAGANVLEFGVSQRHRTDCDVDSTYELWTRIDPKRTFLEFAGDPVKPTAIGDAVSAIGVDDTGKTTFDFLMPALGQSGAAPAIMRLAQGLSLLSGMPNQNYVFSATEMPKLGPGRLGVVIGTAAELRPMFPNLPQTADVTPVALLQPAAQGTGTELVVTGPTWPSIMTVIDTMVASTDRPNDVRRDSISTQRWSAPDAPLLFGGEQIPLARLGVRTLEFNGRRLRTGFKIAVPSDFYANSYGEAVLLLDAAFTAEVEPGSHIDVYVNDNIATTQPITSAYGSIFRHLPVKIPLRHIRPGVNTISLQVVLQTQADRVCTPGSNGTGKRRFALFDTSELKMPVFARIGHVPDLSALAGTGYPYSRRSEALILSLDRYDGDTIGAAATLLARLALVAGQIIEVDTATSPTAIGERNALFVGALSQMPPNMLGQLKVSPASASDWRPDAPLDREAADTPGTVEEWRSQVRGSAFRDQLGLAQDWVSRNFDISLDSLHLLPQADPEFKPRRDQSLLLAQGDSPGGTAVWTAAIAPTSLDLRDGTAALTGQENWQKIAGRLTTFSTKTGQMTSVESNSPSFRQTAGPSLGNYRLIAANWLSNNILAYALIFIGLSFLLGVVTFSMLSRLGRRQ</sequence>
<comment type="subunit">
    <text evidence="6">Tightly associated with the cellulose synthase catalytic subunit.</text>
</comment>
<proteinExistence type="inferred from homology"/>
<evidence type="ECO:0000256" key="5">
    <source>
        <dbReference type="ARBA" id="ARBA00023136"/>
    </source>
</evidence>
<dbReference type="RefSeq" id="WP_342454370.1">
    <property type="nucleotide sequence ID" value="NZ_JAGGJU010000002.1"/>
</dbReference>
<dbReference type="Pfam" id="PF03170">
    <property type="entry name" value="BcsB"/>
    <property type="match status" value="1"/>
</dbReference>
<evidence type="ECO:0000256" key="7">
    <source>
        <dbReference type="SAM" id="MobiDB-lite"/>
    </source>
</evidence>
<accession>A0ABS4DV22</accession>
<comment type="caution">
    <text evidence="8">The sequence shown here is derived from an EMBL/GenBank/DDBJ whole genome shotgun (WGS) entry which is preliminary data.</text>
</comment>
<name>A0ABS4DV22_9HYPH</name>
<dbReference type="PANTHER" id="PTHR39083">
    <property type="entry name" value="CYCLIC DI-GMP-BINDING PROTEIN"/>
    <property type="match status" value="1"/>
</dbReference>
<reference evidence="8 9" key="1">
    <citation type="submission" date="2021-03" db="EMBL/GenBank/DDBJ databases">
        <title>Genomic Encyclopedia of Type Strains, Phase IV (KMG-IV): sequencing the most valuable type-strain genomes for metagenomic binning, comparative biology and taxonomic classification.</title>
        <authorList>
            <person name="Goeker M."/>
        </authorList>
    </citation>
    <scope>NUCLEOTIDE SEQUENCE [LARGE SCALE GENOMIC DNA]</scope>
    <source>
        <strain evidence="8 9">DSM 21600</strain>
    </source>
</reference>
<comment type="subcellular location">
    <subcellularLocation>
        <location evidence="6">Cell inner membrane</location>
    </subcellularLocation>
    <subcellularLocation>
        <location evidence="1">Cell membrane</location>
        <topology evidence="1">Single-pass membrane protein</topology>
    </subcellularLocation>
</comment>
<organism evidence="8 9">
    <name type="scientific">Rhizobium halophytocola</name>
    <dbReference type="NCBI Taxonomy" id="735519"/>
    <lineage>
        <taxon>Bacteria</taxon>
        <taxon>Pseudomonadati</taxon>
        <taxon>Pseudomonadota</taxon>
        <taxon>Alphaproteobacteria</taxon>
        <taxon>Hyphomicrobiales</taxon>
        <taxon>Rhizobiaceae</taxon>
        <taxon>Rhizobium/Agrobacterium group</taxon>
        <taxon>Rhizobium</taxon>
    </lineage>
</organism>
<keyword evidence="3 6" id="KW-0812">Transmembrane</keyword>
<dbReference type="PANTHER" id="PTHR39083:SF1">
    <property type="entry name" value="CYCLIC DI-GMP-BINDING PROTEIN"/>
    <property type="match status" value="1"/>
</dbReference>
<protein>
    <recommendedName>
        <fullName evidence="6">Cyclic di-GMP-binding protein</fullName>
    </recommendedName>
    <alternativeName>
        <fullName evidence="6">Cellulose synthase regulatory subunit</fullName>
    </alternativeName>
</protein>
<feature type="signal peptide" evidence="6">
    <location>
        <begin position="1"/>
        <end position="24"/>
    </location>
</feature>
<keyword evidence="2 6" id="KW-1003">Cell membrane</keyword>
<keyword evidence="9" id="KW-1185">Reference proteome</keyword>
<feature type="region of interest" description="Disordered" evidence="7">
    <location>
        <begin position="29"/>
        <end position="60"/>
    </location>
</feature>
<feature type="transmembrane region" description="Helical" evidence="6">
    <location>
        <begin position="751"/>
        <end position="773"/>
    </location>
</feature>
<keyword evidence="6" id="KW-0973">c-di-GMP</keyword>
<evidence type="ECO:0000256" key="4">
    <source>
        <dbReference type="ARBA" id="ARBA00022989"/>
    </source>
</evidence>
<dbReference type="Gene3D" id="2.60.120.260">
    <property type="entry name" value="Galactose-binding domain-like"/>
    <property type="match status" value="2"/>
</dbReference>
<keyword evidence="6" id="KW-0135">Cellulose biosynthesis</keyword>
<evidence type="ECO:0000256" key="1">
    <source>
        <dbReference type="ARBA" id="ARBA00004162"/>
    </source>
</evidence>
<comment type="pathway">
    <text evidence="6">Glycan metabolism; bacterial cellulose biosynthesis.</text>
</comment>